<organism evidence="2 3">
    <name type="scientific">Erythranthe guttata</name>
    <name type="common">Yellow monkey flower</name>
    <name type="synonym">Mimulus guttatus</name>
    <dbReference type="NCBI Taxonomy" id="4155"/>
    <lineage>
        <taxon>Eukaryota</taxon>
        <taxon>Viridiplantae</taxon>
        <taxon>Streptophyta</taxon>
        <taxon>Embryophyta</taxon>
        <taxon>Tracheophyta</taxon>
        <taxon>Spermatophyta</taxon>
        <taxon>Magnoliopsida</taxon>
        <taxon>eudicotyledons</taxon>
        <taxon>Gunneridae</taxon>
        <taxon>Pentapetalae</taxon>
        <taxon>asterids</taxon>
        <taxon>lamiids</taxon>
        <taxon>Lamiales</taxon>
        <taxon>Phrymaceae</taxon>
        <taxon>Erythranthe</taxon>
    </lineage>
</organism>
<dbReference type="Proteomes" id="UP000030748">
    <property type="component" value="Unassembled WGS sequence"/>
</dbReference>
<evidence type="ECO:0000256" key="1">
    <source>
        <dbReference type="SAM" id="MobiDB-lite"/>
    </source>
</evidence>
<gene>
    <name evidence="2" type="ORF">MIMGU_mgv1a025396mg</name>
</gene>
<proteinExistence type="predicted"/>
<sequence>KSKAPDPITSPRISFSSDFLDESNFITICPNQHKSIHPFNSEFEFLSSRNDNSTNISMSTADELFCEGKLLPSKLNRINLIPENIPERGRISWFVDDDPSPRPPKCTVLWKELLTRLKKQHGPTNLSESSRTSPGDHVVNNKEKCVKRVIKKLGQEKKRSISGRVRPVLKGR</sequence>
<accession>A0A022RM11</accession>
<dbReference type="EMBL" id="KI630320">
    <property type="protein sequence ID" value="EYU41512.1"/>
    <property type="molecule type" value="Genomic_DNA"/>
</dbReference>
<name>A0A022RM11_ERYGU</name>
<feature type="region of interest" description="Disordered" evidence="1">
    <location>
        <begin position="120"/>
        <end position="142"/>
    </location>
</feature>
<protein>
    <submittedName>
        <fullName evidence="2">Uncharacterized protein</fullName>
    </submittedName>
</protein>
<feature type="compositionally biased region" description="Polar residues" evidence="1">
    <location>
        <begin position="122"/>
        <end position="133"/>
    </location>
</feature>
<evidence type="ECO:0000313" key="2">
    <source>
        <dbReference type="EMBL" id="EYU41512.1"/>
    </source>
</evidence>
<feature type="non-terminal residue" evidence="2">
    <location>
        <position position="1"/>
    </location>
</feature>
<reference evidence="2 3" key="1">
    <citation type="journal article" date="2013" name="Proc. Natl. Acad. Sci. U.S.A.">
        <title>Fine-scale variation in meiotic recombination in Mimulus inferred from population shotgun sequencing.</title>
        <authorList>
            <person name="Hellsten U."/>
            <person name="Wright K.M."/>
            <person name="Jenkins J."/>
            <person name="Shu S."/>
            <person name="Yuan Y."/>
            <person name="Wessler S.R."/>
            <person name="Schmutz J."/>
            <person name="Willis J.H."/>
            <person name="Rokhsar D.S."/>
        </authorList>
    </citation>
    <scope>NUCLEOTIDE SEQUENCE [LARGE SCALE GENOMIC DNA]</scope>
    <source>
        <strain evidence="3">cv. DUN x IM62</strain>
    </source>
</reference>
<evidence type="ECO:0000313" key="3">
    <source>
        <dbReference type="Proteomes" id="UP000030748"/>
    </source>
</evidence>
<keyword evidence="3" id="KW-1185">Reference proteome</keyword>
<dbReference type="PANTHER" id="PTHR31722">
    <property type="entry name" value="OS06G0675200 PROTEIN"/>
    <property type="match status" value="1"/>
</dbReference>
<dbReference type="PANTHER" id="PTHR31722:SF2">
    <property type="entry name" value="DNA CROSS-LINK REPAIR 1 PROTEIN-LIKE"/>
    <property type="match status" value="1"/>
</dbReference>
<dbReference type="AlphaFoldDB" id="A0A022RM11"/>